<organism evidence="1 2">
    <name type="scientific">Pseudopedobacter beijingensis</name>
    <dbReference type="NCBI Taxonomy" id="1207056"/>
    <lineage>
        <taxon>Bacteria</taxon>
        <taxon>Pseudomonadati</taxon>
        <taxon>Bacteroidota</taxon>
        <taxon>Sphingobacteriia</taxon>
        <taxon>Sphingobacteriales</taxon>
        <taxon>Sphingobacteriaceae</taxon>
        <taxon>Pseudopedobacter</taxon>
    </lineage>
</organism>
<dbReference type="RefSeq" id="WP_379661300.1">
    <property type="nucleotide sequence ID" value="NZ_JBHUDG010000003.1"/>
</dbReference>
<gene>
    <name evidence="1" type="ORF">ACFSAH_03460</name>
</gene>
<dbReference type="EMBL" id="JBHUDG010000003">
    <property type="protein sequence ID" value="MFD1628917.1"/>
    <property type="molecule type" value="Genomic_DNA"/>
</dbReference>
<reference evidence="2" key="1">
    <citation type="journal article" date="2019" name="Int. J. Syst. Evol. Microbiol.">
        <title>The Global Catalogue of Microorganisms (GCM) 10K type strain sequencing project: providing services to taxonomists for standard genome sequencing and annotation.</title>
        <authorList>
            <consortium name="The Broad Institute Genomics Platform"/>
            <consortium name="The Broad Institute Genome Sequencing Center for Infectious Disease"/>
            <person name="Wu L."/>
            <person name="Ma J."/>
        </authorList>
    </citation>
    <scope>NUCLEOTIDE SEQUENCE [LARGE SCALE GENOMIC DNA]</scope>
    <source>
        <strain evidence="2">CCUG 53762</strain>
    </source>
</reference>
<dbReference type="Proteomes" id="UP001597118">
    <property type="component" value="Unassembled WGS sequence"/>
</dbReference>
<protein>
    <submittedName>
        <fullName evidence="1">YceD family protein</fullName>
    </submittedName>
</protein>
<evidence type="ECO:0000313" key="2">
    <source>
        <dbReference type="Proteomes" id="UP001597118"/>
    </source>
</evidence>
<proteinExistence type="predicted"/>
<evidence type="ECO:0000313" key="1">
    <source>
        <dbReference type="EMBL" id="MFD1628917.1"/>
    </source>
</evidence>
<accession>A0ABW4I949</accession>
<name>A0ABW4I949_9SPHI</name>
<keyword evidence="2" id="KW-1185">Reference proteome</keyword>
<dbReference type="Pfam" id="PF02620">
    <property type="entry name" value="YceD"/>
    <property type="match status" value="1"/>
</dbReference>
<sequence>MKSLKQYSVPHTGLKLGKHHFSFDVNREFFNEFEYSIVKDGTVKVALVLDKQETMMVLDFEIEGKVILTCDRCLSEYPQHIASKDRLIAKFSEDKDLEDDTEEVVVLSKNDTEIDVSEFIYEMITLALPYINLCDAPGNTSVCDEEMIARLKELSVDESEEEKIDPRWDALKNIKNN</sequence>
<dbReference type="InterPro" id="IPR003772">
    <property type="entry name" value="YceD"/>
</dbReference>
<comment type="caution">
    <text evidence="1">The sequence shown here is derived from an EMBL/GenBank/DDBJ whole genome shotgun (WGS) entry which is preliminary data.</text>
</comment>